<protein>
    <submittedName>
        <fullName evidence="1">Uncharacterized protein</fullName>
    </submittedName>
</protein>
<comment type="caution">
    <text evidence="1">The sequence shown here is derived from an EMBL/GenBank/DDBJ whole genome shotgun (WGS) entry which is preliminary data.</text>
</comment>
<evidence type="ECO:0000313" key="1">
    <source>
        <dbReference type="EMBL" id="KRL84606.1"/>
    </source>
</evidence>
<reference evidence="1 2" key="1">
    <citation type="journal article" date="2015" name="Genome Announc.">
        <title>Expanding the biotechnology potential of lactobacilli through comparative genomics of 213 strains and associated genera.</title>
        <authorList>
            <person name="Sun Z."/>
            <person name="Harris H.M."/>
            <person name="McCann A."/>
            <person name="Guo C."/>
            <person name="Argimon S."/>
            <person name="Zhang W."/>
            <person name="Yang X."/>
            <person name="Jeffery I.B."/>
            <person name="Cooney J.C."/>
            <person name="Kagawa T.F."/>
            <person name="Liu W."/>
            <person name="Song Y."/>
            <person name="Salvetti E."/>
            <person name="Wrobel A."/>
            <person name="Rasinkangas P."/>
            <person name="Parkhill J."/>
            <person name="Rea M.C."/>
            <person name="O'Sullivan O."/>
            <person name="Ritari J."/>
            <person name="Douillard F.P."/>
            <person name="Paul Ross R."/>
            <person name="Yang R."/>
            <person name="Briner A.E."/>
            <person name="Felis G.E."/>
            <person name="de Vos W.M."/>
            <person name="Barrangou R."/>
            <person name="Klaenhammer T.R."/>
            <person name="Caufield P.W."/>
            <person name="Cui Y."/>
            <person name="Zhang H."/>
            <person name="O'Toole P.W."/>
        </authorList>
    </citation>
    <scope>NUCLEOTIDE SEQUENCE [LARGE SCALE GENOMIC DNA]</scope>
    <source>
        <strain evidence="1 2">DSM 16634</strain>
    </source>
</reference>
<sequence length="79" mass="8730">MRQVFWFDSYGNVQSKEVAEDYVLQDGELDPQPTPDVETNKEQKAFATLGMQVAQLKAQNTQILGMVGKLGLQLAKGDA</sequence>
<organism evidence="1 2">
    <name type="scientific">Ligilactobacillus apodemi DSM 16634 = JCM 16172</name>
    <dbReference type="NCBI Taxonomy" id="1423724"/>
    <lineage>
        <taxon>Bacteria</taxon>
        <taxon>Bacillati</taxon>
        <taxon>Bacillota</taxon>
        <taxon>Bacilli</taxon>
        <taxon>Lactobacillales</taxon>
        <taxon>Lactobacillaceae</taxon>
        <taxon>Ligilactobacillus</taxon>
    </lineage>
</organism>
<dbReference type="STRING" id="1423724.FC32_GL000503"/>
<name>A0A0R1TUW6_9LACO</name>
<keyword evidence="2" id="KW-1185">Reference proteome</keyword>
<gene>
    <name evidence="1" type="ORF">FC32_GL000503</name>
</gene>
<dbReference type="PATRIC" id="fig|1423724.4.peg.528"/>
<accession>A0A0R1TUW6</accession>
<proteinExistence type="predicted"/>
<dbReference type="EMBL" id="AZFT01000049">
    <property type="protein sequence ID" value="KRL84606.1"/>
    <property type="molecule type" value="Genomic_DNA"/>
</dbReference>
<dbReference type="RefSeq" id="WP_025087453.1">
    <property type="nucleotide sequence ID" value="NZ_AZFT01000049.1"/>
</dbReference>
<dbReference type="OrthoDB" id="9895886at2"/>
<dbReference type="AlphaFoldDB" id="A0A0R1TUW6"/>
<dbReference type="Proteomes" id="UP000051324">
    <property type="component" value="Unassembled WGS sequence"/>
</dbReference>
<evidence type="ECO:0000313" key="2">
    <source>
        <dbReference type="Proteomes" id="UP000051324"/>
    </source>
</evidence>